<evidence type="ECO:0000259" key="1">
    <source>
        <dbReference type="PROSITE" id="PS51806"/>
    </source>
</evidence>
<reference evidence="2 3" key="1">
    <citation type="journal article" date="2017" name="Nat. Commun.">
        <title>Genome assembly with in vitro proximity ligation data and whole-genome triplication in lettuce.</title>
        <authorList>
            <person name="Reyes-Chin-Wo S."/>
            <person name="Wang Z."/>
            <person name="Yang X."/>
            <person name="Kozik A."/>
            <person name="Arikit S."/>
            <person name="Song C."/>
            <person name="Xia L."/>
            <person name="Froenicke L."/>
            <person name="Lavelle D.O."/>
            <person name="Truco M.J."/>
            <person name="Xia R."/>
            <person name="Zhu S."/>
            <person name="Xu C."/>
            <person name="Xu H."/>
            <person name="Xu X."/>
            <person name="Cox K."/>
            <person name="Korf I."/>
            <person name="Meyers B.C."/>
            <person name="Michelmore R.W."/>
        </authorList>
    </citation>
    <scope>NUCLEOTIDE SEQUENCE [LARGE SCALE GENOMIC DNA]</scope>
    <source>
        <strain evidence="3">cv. Salinas</strain>
        <tissue evidence="2">Seedlings</tissue>
    </source>
</reference>
<name>A0A9R1XTE3_LACSA</name>
<dbReference type="PANTHER" id="PTHR46354">
    <property type="entry name" value="DOG1 DOMAIN-CONTAINING PROTEIN"/>
    <property type="match status" value="1"/>
</dbReference>
<dbReference type="EMBL" id="NBSK02000001">
    <property type="protein sequence ID" value="KAJ0226765.1"/>
    <property type="molecule type" value="Genomic_DNA"/>
</dbReference>
<evidence type="ECO:0000313" key="3">
    <source>
        <dbReference type="Proteomes" id="UP000235145"/>
    </source>
</evidence>
<dbReference type="InterPro" id="IPR025422">
    <property type="entry name" value="TGA_domain"/>
</dbReference>
<keyword evidence="3" id="KW-1185">Reference proteome</keyword>
<dbReference type="Proteomes" id="UP000235145">
    <property type="component" value="Unassembled WGS sequence"/>
</dbReference>
<organism evidence="2 3">
    <name type="scientific">Lactuca sativa</name>
    <name type="common">Garden lettuce</name>
    <dbReference type="NCBI Taxonomy" id="4236"/>
    <lineage>
        <taxon>Eukaryota</taxon>
        <taxon>Viridiplantae</taxon>
        <taxon>Streptophyta</taxon>
        <taxon>Embryophyta</taxon>
        <taxon>Tracheophyta</taxon>
        <taxon>Spermatophyta</taxon>
        <taxon>Magnoliopsida</taxon>
        <taxon>eudicotyledons</taxon>
        <taxon>Gunneridae</taxon>
        <taxon>Pentapetalae</taxon>
        <taxon>asterids</taxon>
        <taxon>campanulids</taxon>
        <taxon>Asterales</taxon>
        <taxon>Asteraceae</taxon>
        <taxon>Cichorioideae</taxon>
        <taxon>Cichorieae</taxon>
        <taxon>Lactucinae</taxon>
        <taxon>Lactuca</taxon>
    </lineage>
</organism>
<dbReference type="GO" id="GO:0043565">
    <property type="term" value="F:sequence-specific DNA binding"/>
    <property type="evidence" value="ECO:0007669"/>
    <property type="project" value="InterPro"/>
</dbReference>
<dbReference type="OrthoDB" id="542841at2759"/>
<comment type="caution">
    <text evidence="2">The sequence shown here is derived from an EMBL/GenBank/DDBJ whole genome shotgun (WGS) entry which is preliminary data.</text>
</comment>
<proteinExistence type="predicted"/>
<dbReference type="AlphaFoldDB" id="A0A9R1XTE3"/>
<dbReference type="InterPro" id="IPR051886">
    <property type="entry name" value="Seed_Dev/Stress_Resp_Reg"/>
</dbReference>
<dbReference type="PANTHER" id="PTHR46354:SF22">
    <property type="entry name" value="TRANSCRIPTION FACTOR TGA LIKE DOMAIN-CONTAINING PROTEIN-RELATED"/>
    <property type="match status" value="1"/>
</dbReference>
<accession>A0A9R1XTE3</accession>
<evidence type="ECO:0000313" key="2">
    <source>
        <dbReference type="EMBL" id="KAJ0226765.1"/>
    </source>
</evidence>
<dbReference type="PROSITE" id="PS51806">
    <property type="entry name" value="DOG1"/>
    <property type="match status" value="1"/>
</dbReference>
<dbReference type="Pfam" id="PF14144">
    <property type="entry name" value="DOG1"/>
    <property type="match status" value="1"/>
</dbReference>
<dbReference type="GO" id="GO:0006351">
    <property type="term" value="P:DNA-templated transcription"/>
    <property type="evidence" value="ECO:0007669"/>
    <property type="project" value="InterPro"/>
</dbReference>
<sequence>MKPNITVIMIEHENTEQLNFHSFFDSWLRELNSNLQKLASAASHHHDNDQIEDDSDLHSLIHKVVGHYEDYYNAKSKGAKEDVLSMFSPTWLTSLEDALSWMAGWRPTTAVHLLYSKSGIQLEARMTELIPVLSCGDLGDLTSNQMNQIDELQRKIIRQERGITEKLASLQESAADTGMVDLSNMESEMNRKEEDSGGKDIDQRVKSLLKTKKDDLEEVLHMGDSLRMETLKSVLEILTPLQAVYFLIAAAELHLRIHDWGQKRDAT</sequence>
<feature type="domain" description="DOG1" evidence="1">
    <location>
        <begin position="17"/>
        <end position="267"/>
    </location>
</feature>
<protein>
    <recommendedName>
        <fullName evidence="1">DOG1 domain-containing protein</fullName>
    </recommendedName>
</protein>
<gene>
    <name evidence="2" type="ORF">LSAT_V11C100032170</name>
</gene>